<sequence>MHHATNVVKKLHELDGASPSRHSSPGNIHYAVIPDYLNSVASVSEVPRGADPWKVYTVDLIDVGTVMKERKQGWNQQYAAAARIFNDDLSGQALRATIHMQYKQMFVTSPGTKRGVLASGREFLQLMHCGVVRGKPRMFTYVIMEDRMTFTETGRAMKDVLSKHALLSNAAREVRYSGEFHVQPLGGTGGEHRLVIDNNSGTYAPEKADLPLLKELLLHNFPGLNVEVYDREDPALKAYTKEVKALQ</sequence>
<organism evidence="1">
    <name type="scientific">Eutreptiella gymnastica</name>
    <dbReference type="NCBI Taxonomy" id="73025"/>
    <lineage>
        <taxon>Eukaryota</taxon>
        <taxon>Discoba</taxon>
        <taxon>Euglenozoa</taxon>
        <taxon>Euglenida</taxon>
        <taxon>Spirocuta</taxon>
        <taxon>Euglenophyceae</taxon>
        <taxon>Eutreptiales</taxon>
        <taxon>Eutreptiaceae</taxon>
        <taxon>Eutreptiella</taxon>
    </lineage>
</organism>
<reference evidence="1" key="1">
    <citation type="submission" date="2021-01" db="EMBL/GenBank/DDBJ databases">
        <authorList>
            <person name="Corre E."/>
            <person name="Pelletier E."/>
            <person name="Niang G."/>
            <person name="Scheremetjew M."/>
            <person name="Finn R."/>
            <person name="Kale V."/>
            <person name="Holt S."/>
            <person name="Cochrane G."/>
            <person name="Meng A."/>
            <person name="Brown T."/>
            <person name="Cohen L."/>
        </authorList>
    </citation>
    <scope>NUCLEOTIDE SEQUENCE</scope>
    <source>
        <strain evidence="1">CCMP1594</strain>
    </source>
</reference>
<accession>A0A7S4LI88</accession>
<evidence type="ECO:0000313" key="1">
    <source>
        <dbReference type="EMBL" id="CAE0830767.1"/>
    </source>
</evidence>
<protein>
    <submittedName>
        <fullName evidence="1">Uncharacterized protein</fullName>
    </submittedName>
</protein>
<proteinExistence type="predicted"/>
<dbReference type="AlphaFoldDB" id="A0A7S4LI88"/>
<gene>
    <name evidence="1" type="ORF">EGYM00163_LOCUS42048</name>
</gene>
<dbReference type="EMBL" id="HBJA01122127">
    <property type="protein sequence ID" value="CAE0830767.1"/>
    <property type="molecule type" value="Transcribed_RNA"/>
</dbReference>
<name>A0A7S4LI88_9EUGL</name>